<dbReference type="InterPro" id="IPR058210">
    <property type="entry name" value="SACS/Nov_dom"/>
</dbReference>
<dbReference type="GO" id="GO:0048364">
    <property type="term" value="P:root development"/>
    <property type="evidence" value="ECO:0007669"/>
    <property type="project" value="TreeGrafter"/>
</dbReference>
<dbReference type="InterPro" id="IPR036890">
    <property type="entry name" value="HATPase_C_sf"/>
</dbReference>
<evidence type="ECO:0000259" key="2">
    <source>
        <dbReference type="Pfam" id="PF25794"/>
    </source>
</evidence>
<keyword evidence="4" id="KW-1185">Reference proteome</keyword>
<feature type="domain" description="Sacsin/Nov" evidence="2">
    <location>
        <begin position="884"/>
        <end position="986"/>
    </location>
</feature>
<reference evidence="3" key="1">
    <citation type="submission" date="2024-03" db="EMBL/GenBank/DDBJ databases">
        <title>WGS assembly of Saponaria officinalis var. Norfolk2.</title>
        <authorList>
            <person name="Jenkins J."/>
            <person name="Shu S."/>
            <person name="Grimwood J."/>
            <person name="Barry K."/>
            <person name="Goodstein D."/>
            <person name="Schmutz J."/>
            <person name="Leebens-Mack J."/>
            <person name="Osbourn A."/>
        </authorList>
    </citation>
    <scope>NUCLEOTIDE SEQUENCE [LARGE SCALE GENOMIC DNA]</scope>
    <source>
        <strain evidence="3">JIC</strain>
    </source>
</reference>
<dbReference type="Pfam" id="PF25794">
    <property type="entry name" value="SACS"/>
    <property type="match status" value="1"/>
</dbReference>
<sequence>MQSEISRKKWIQTDDQTSINSRRLLMDHHFLHQHHRPPPLLPPPPPPFHPLHHYNNQYHPNFHDQNNPIFMQNNHTHTHTQNPPFFFQNPNFSPQNPTNFPLLPNPVPQNRNFIINNVNNNNLEHVCADKQQMEEETVSSVSAEVEKIVSEVNVGVKVAEVEAIVEKVQSDMIAGGEDVVVWKVSCLVLRKLEAVSWSSLGVGIHDVPSLHRLVLSEAKTVKGSVGTFITSWKEACTTYMGVELFDKILDFYMIKKGTRKELISCFSASPLVGSLNLAVISIRKGTWDNLSKTFQFNSEPLENVNKSIRKFVRNWKEACQKFTVAEALEKMLESCQFETRKRNILRHIFSNFPLVGFLDVTVKSIRSGAWDSLCDTCQSSGELGQVIKQADALAGCKSVCVEPIEKDSDVPIDDLTCRNDLSVSLGGSPAEKQQVEEETVSCVSAEVEEIVAEVNVGVTVAEVEAIGQSSGELGQVFKQADALAGCKSVCIEPIEKDSDVPIDDLTCHNDLSVSLGCSPAEKQQVEEETVSCVSAEVEEIVAEVNVSVTVAEVEAIVEKVQSEMIAVGEDVFVWKVSCLVLRTLEEASWSSLGVGIHDVPSLRRLVLSEAKTVKGSVGMFISSWKEACTTYMGVELFDKTLDFYEIRKGTRKELVSCFSSSPLVGLLNLAVMSIQKGTWDSPSNTFQFNSEPLENVDKSIRKFVRKWKEACRKFTAAEALKKMLEPCQKKNILRHIFSNFPLVGFLDVAVKSIRSGAWDSLCDTCQSSSELGQVIKQADVLAGCKSVDVEPIQKDSDVPSDGLTCHSDLSVSSGGPAADINEKVASHQQAECDFNEQEAARIIESIRREEFGLDPNSSDMESSMLKKQRARLGRALHCLSEELYSRDSHFLLELIQNADDNLYPENVEPTLTFILQPTGIAVLNNERGFTAENIRALCNVGNSTKKGSSTGHIGQKGIGFKSVFRITDAPEIHSNGFHVKFDTSENQLGSVLPTILPPCGFEMFQIPAFGDHVEKGTSSCNTCIFLPFKRKLLERTSLSRVASMFSDVHPSLLLFLRRLQCVKLRNMLDDSYIVMRKEIAGDGIVRVSFGKEKMTWFVTSTKLHPEINSSSVRMTEISIALMLKETENGVYEPVLQHQPVFAFLPLRTYGLKFILQADFVLPSSREEVDQDSPWNKWLLSEFPSFFVNAEKSLCSLPCFRENPAKAVSVYMSFVPLIGEVQGFFSKLPEMIISKLSRANCLLEDGSNDKWVPPCKVLRGWNAQARSLLPGNLLYEHLGVWFLHKDIDLPDTLATALGIQKYGPEMLTKFIVSLGRVKDGIKSMGLGWLFSWLNELRSMVLAQAPNSEKLRLELDLIKWLRTVPFVPLSNGTYSSLDEGTIWVHDYASTLGHGKSIIDAFPLLNATLRTVNPALFSESSHIESKFNCMRMLQNIGVRLMSAHELIRIHILPSISNDRFLDNDHQLMLEYITFVMVHLQSTCIDCHDEKDHIIAELRSKAVILTNHGYKRLDEVPIHFSREFGNSVDTSKFLHGLDYKWHEIDTVYLKNRLNESMKCGLTQWREFFQKLGVTDFIKVVLSEKSITVSSPAVLKQIIRDKNLNSSGLFVEDWESPELFDILYRLSTNGSHEGCKYVLEILDAQWDDHFSDKATGYCSSIANGNKLYFMSSFLACISDIKWVVSSVDSELHFPRELFYDCDAVRSILGCHAPYAVPKVSLSSILGCHAPYAVPKIRSAKLLTEIGFKIQVTLDDALAILKTWRSLKSPFTASLSQMSKFYSFISKEMAASRQQVVDAFTAGPFIFVPFDSVKLQDDVVTGSFLSMDDVYWHDSTAALDHIEDINVSVLQNSCLSKKEKKKKSAKNNTSSIHLSKALSALYPSLHNFFVIDCRVNEAPSYHQYLQKLKSLSKIPLSQGVAKAVFRIFLWWSFGLECNSLRPAEIIDLKSCISQHSVLPALQHKWVSADPPFWLVCWCDDDNLKTEFDHSNSLIFLYFGELTDKETEMLNTKVSVLLRKLGIRSLSEIVSREAVCDGAVDSVATTSMVKRVLPFALRYLYNLHPESYNQHKLSGFDKLRQLRIVTVEKLFCRNVIIIKTIRCISKKQSECSSMLQDNILYTTKDTDPHSVFMELSCLLIDGTPNLHLTNFLHMMTLMVGSNSTHEQIERFLLNNQKMVKLPNEDLSLLIPLYHFELPESASIPIVDEQVSCMSKEKSTLSGSPTVWKPKTGTKTQTVVTNENGKSGKNDDVSDGLLQEKPDALPNLNDVLGNQTDLIDDLTQSESGKTELLTIMSESQKAMQTGRQGEEAAFQYYTDRAEGTVVNWVNREKETGLPYDIMVGEEASREYIEVKASRNARKSWFQITKQEWQFATEKGDGFSVAHVILSDQKLDRLTVYKNPVKLCQTGVLRLVTVSSKCYFLQPVIIDPI</sequence>
<accession>A0AAW1J8N6</accession>
<evidence type="ECO:0000313" key="3">
    <source>
        <dbReference type="EMBL" id="KAK9699472.1"/>
    </source>
</evidence>
<dbReference type="Proteomes" id="UP001443914">
    <property type="component" value="Unassembled WGS sequence"/>
</dbReference>
<protein>
    <recommendedName>
        <fullName evidence="5">Protein NO VEIN C-terminal domain-containing protein</fullName>
    </recommendedName>
</protein>
<dbReference type="GO" id="GO:0010305">
    <property type="term" value="P:leaf vascular tissue pattern formation"/>
    <property type="evidence" value="ECO:0007669"/>
    <property type="project" value="TreeGrafter"/>
</dbReference>
<feature type="domain" description="Protein NO VEIN C-terminal" evidence="1">
    <location>
        <begin position="2301"/>
        <end position="2382"/>
    </location>
</feature>
<name>A0AAW1J8N6_SAPOF</name>
<organism evidence="3 4">
    <name type="scientific">Saponaria officinalis</name>
    <name type="common">Common soapwort</name>
    <name type="synonym">Lychnis saponaria</name>
    <dbReference type="NCBI Taxonomy" id="3572"/>
    <lineage>
        <taxon>Eukaryota</taxon>
        <taxon>Viridiplantae</taxon>
        <taxon>Streptophyta</taxon>
        <taxon>Embryophyta</taxon>
        <taxon>Tracheophyta</taxon>
        <taxon>Spermatophyta</taxon>
        <taxon>Magnoliopsida</taxon>
        <taxon>eudicotyledons</taxon>
        <taxon>Gunneridae</taxon>
        <taxon>Pentapetalae</taxon>
        <taxon>Caryophyllales</taxon>
        <taxon>Caryophyllaceae</taxon>
        <taxon>Caryophylleae</taxon>
        <taxon>Saponaria</taxon>
    </lineage>
</organism>
<gene>
    <name evidence="3" type="ORF">RND81_08G175800</name>
</gene>
<dbReference type="SUPFAM" id="SSF55874">
    <property type="entry name" value="ATPase domain of HSP90 chaperone/DNA topoisomerase II/histidine kinase"/>
    <property type="match status" value="1"/>
</dbReference>
<dbReference type="PANTHER" id="PTHR32387">
    <property type="entry name" value="WU:FJ29H11"/>
    <property type="match status" value="1"/>
</dbReference>
<dbReference type="NCBIfam" id="NF047352">
    <property type="entry name" value="P_loop_sacsin"/>
    <property type="match status" value="1"/>
</dbReference>
<evidence type="ECO:0000313" key="4">
    <source>
        <dbReference type="Proteomes" id="UP001443914"/>
    </source>
</evidence>
<dbReference type="InterPro" id="IPR024975">
    <property type="entry name" value="NOV_C"/>
</dbReference>
<dbReference type="Pfam" id="PF13020">
    <property type="entry name" value="NOV_C"/>
    <property type="match status" value="1"/>
</dbReference>
<evidence type="ECO:0008006" key="5">
    <source>
        <dbReference type="Google" id="ProtNLM"/>
    </source>
</evidence>
<comment type="caution">
    <text evidence="3">The sequence shown here is derived from an EMBL/GenBank/DDBJ whole genome shotgun (WGS) entry which is preliminary data.</text>
</comment>
<dbReference type="Gene3D" id="3.30.565.10">
    <property type="entry name" value="Histidine kinase-like ATPase, C-terminal domain"/>
    <property type="match status" value="1"/>
</dbReference>
<dbReference type="GO" id="GO:0009793">
    <property type="term" value="P:embryo development ending in seed dormancy"/>
    <property type="evidence" value="ECO:0007669"/>
    <property type="project" value="TreeGrafter"/>
</dbReference>
<proteinExistence type="predicted"/>
<evidence type="ECO:0000259" key="1">
    <source>
        <dbReference type="Pfam" id="PF13020"/>
    </source>
</evidence>
<dbReference type="PANTHER" id="PTHR32387:SF0">
    <property type="entry name" value="PROTEIN NO VEIN"/>
    <property type="match status" value="1"/>
</dbReference>
<dbReference type="EMBL" id="JBDFQZ010000008">
    <property type="protein sequence ID" value="KAK9699472.1"/>
    <property type="molecule type" value="Genomic_DNA"/>
</dbReference>
<dbReference type="InterPro" id="IPR052957">
    <property type="entry name" value="Auxin_embryo_med"/>
</dbReference>
<dbReference type="GO" id="GO:0005634">
    <property type="term" value="C:nucleus"/>
    <property type="evidence" value="ECO:0007669"/>
    <property type="project" value="TreeGrafter"/>
</dbReference>